<organism evidence="1 2">
    <name type="scientific">Dreissena polymorpha</name>
    <name type="common">Zebra mussel</name>
    <name type="synonym">Mytilus polymorpha</name>
    <dbReference type="NCBI Taxonomy" id="45954"/>
    <lineage>
        <taxon>Eukaryota</taxon>
        <taxon>Metazoa</taxon>
        <taxon>Spiralia</taxon>
        <taxon>Lophotrochozoa</taxon>
        <taxon>Mollusca</taxon>
        <taxon>Bivalvia</taxon>
        <taxon>Autobranchia</taxon>
        <taxon>Heteroconchia</taxon>
        <taxon>Euheterodonta</taxon>
        <taxon>Imparidentia</taxon>
        <taxon>Neoheterodontei</taxon>
        <taxon>Myida</taxon>
        <taxon>Dreissenoidea</taxon>
        <taxon>Dreissenidae</taxon>
        <taxon>Dreissena</taxon>
    </lineage>
</organism>
<evidence type="ECO:0000313" key="2">
    <source>
        <dbReference type="Proteomes" id="UP000828390"/>
    </source>
</evidence>
<sequence>MPRAIAKAMKAVFTKEQLLTCSFKGGITTKGYPHVGLPEAEQKAIIGNHYKLQLQ</sequence>
<protein>
    <submittedName>
        <fullName evidence="1">Uncharacterized protein</fullName>
    </submittedName>
</protein>
<evidence type="ECO:0000313" key="1">
    <source>
        <dbReference type="EMBL" id="KAH3889384.1"/>
    </source>
</evidence>
<accession>A0A9D4N906</accession>
<keyword evidence="2" id="KW-1185">Reference proteome</keyword>
<reference evidence="1" key="1">
    <citation type="journal article" date="2019" name="bioRxiv">
        <title>The Genome of the Zebra Mussel, Dreissena polymorpha: A Resource for Invasive Species Research.</title>
        <authorList>
            <person name="McCartney M.A."/>
            <person name="Auch B."/>
            <person name="Kono T."/>
            <person name="Mallez S."/>
            <person name="Zhang Y."/>
            <person name="Obille A."/>
            <person name="Becker A."/>
            <person name="Abrahante J.E."/>
            <person name="Garbe J."/>
            <person name="Badalamenti J.P."/>
            <person name="Herman A."/>
            <person name="Mangelson H."/>
            <person name="Liachko I."/>
            <person name="Sullivan S."/>
            <person name="Sone E.D."/>
            <person name="Koren S."/>
            <person name="Silverstein K.A.T."/>
            <person name="Beckman K.B."/>
            <person name="Gohl D.M."/>
        </authorList>
    </citation>
    <scope>NUCLEOTIDE SEQUENCE</scope>
    <source>
        <strain evidence="1">Duluth1</strain>
        <tissue evidence="1">Whole animal</tissue>
    </source>
</reference>
<reference evidence="1" key="2">
    <citation type="submission" date="2020-11" db="EMBL/GenBank/DDBJ databases">
        <authorList>
            <person name="McCartney M.A."/>
            <person name="Auch B."/>
            <person name="Kono T."/>
            <person name="Mallez S."/>
            <person name="Becker A."/>
            <person name="Gohl D.M."/>
            <person name="Silverstein K.A.T."/>
            <person name="Koren S."/>
            <person name="Bechman K.B."/>
            <person name="Herman A."/>
            <person name="Abrahante J.E."/>
            <person name="Garbe J."/>
        </authorList>
    </citation>
    <scope>NUCLEOTIDE SEQUENCE</scope>
    <source>
        <strain evidence="1">Duluth1</strain>
        <tissue evidence="1">Whole animal</tissue>
    </source>
</reference>
<name>A0A9D4N906_DREPO</name>
<comment type="caution">
    <text evidence="1">The sequence shown here is derived from an EMBL/GenBank/DDBJ whole genome shotgun (WGS) entry which is preliminary data.</text>
</comment>
<dbReference type="AlphaFoldDB" id="A0A9D4N906"/>
<dbReference type="EMBL" id="JAIWYP010000001">
    <property type="protein sequence ID" value="KAH3889384.1"/>
    <property type="molecule type" value="Genomic_DNA"/>
</dbReference>
<proteinExistence type="predicted"/>
<gene>
    <name evidence="1" type="ORF">DPMN_013438</name>
</gene>
<dbReference type="Proteomes" id="UP000828390">
    <property type="component" value="Unassembled WGS sequence"/>
</dbReference>